<evidence type="ECO:0000313" key="3">
    <source>
        <dbReference type="EMBL" id="SFR56782.1"/>
    </source>
</evidence>
<dbReference type="InterPro" id="IPR011109">
    <property type="entry name" value="DNA_bind_recombinase_dom"/>
</dbReference>
<feature type="domain" description="Resolvase/invertase-type recombinase catalytic" evidence="1">
    <location>
        <begin position="3"/>
        <end position="145"/>
    </location>
</feature>
<dbReference type="PANTHER" id="PTHR30461">
    <property type="entry name" value="DNA-INVERTASE FROM LAMBDOID PROPHAGE"/>
    <property type="match status" value="1"/>
</dbReference>
<dbReference type="Proteomes" id="UP000199659">
    <property type="component" value="Unassembled WGS sequence"/>
</dbReference>
<gene>
    <name evidence="3" type="ORF">SAMN05661086_00175</name>
</gene>
<dbReference type="Pfam" id="PF13408">
    <property type="entry name" value="Zn_ribbon_recom"/>
    <property type="match status" value="1"/>
</dbReference>
<dbReference type="Gene3D" id="3.90.1750.20">
    <property type="entry name" value="Putative Large Serine Recombinase, Chain B, Domain 2"/>
    <property type="match status" value="1"/>
</dbReference>
<dbReference type="AlphaFoldDB" id="A0A1I6HQP5"/>
<dbReference type="PANTHER" id="PTHR30461:SF23">
    <property type="entry name" value="DNA RECOMBINASE-RELATED"/>
    <property type="match status" value="1"/>
</dbReference>
<dbReference type="PROSITE" id="PS51737">
    <property type="entry name" value="RECOMBINASE_DNA_BIND"/>
    <property type="match status" value="1"/>
</dbReference>
<dbReference type="RefSeq" id="WP_092558806.1">
    <property type="nucleotide sequence ID" value="NZ_FOYZ01000001.1"/>
</dbReference>
<dbReference type="Pfam" id="PF07508">
    <property type="entry name" value="Recombinase"/>
    <property type="match status" value="1"/>
</dbReference>
<dbReference type="InterPro" id="IPR025827">
    <property type="entry name" value="Zn_ribbon_recom_dom"/>
</dbReference>
<dbReference type="OrthoDB" id="9781670at2"/>
<name>A0A1I6HQP5_9FIRM</name>
<dbReference type="EMBL" id="FOYZ01000001">
    <property type="protein sequence ID" value="SFR56782.1"/>
    <property type="molecule type" value="Genomic_DNA"/>
</dbReference>
<accession>A0A1I6HQP5</accession>
<dbReference type="Pfam" id="PF00239">
    <property type="entry name" value="Resolvase"/>
    <property type="match status" value="1"/>
</dbReference>
<proteinExistence type="predicted"/>
<dbReference type="InterPro" id="IPR050639">
    <property type="entry name" value="SSR_resolvase"/>
</dbReference>
<dbReference type="InterPro" id="IPR036162">
    <property type="entry name" value="Resolvase-like_N_sf"/>
</dbReference>
<reference evidence="3 4" key="1">
    <citation type="submission" date="2016-10" db="EMBL/GenBank/DDBJ databases">
        <authorList>
            <person name="de Groot N.N."/>
        </authorList>
    </citation>
    <scope>NUCLEOTIDE SEQUENCE [LARGE SCALE GENOMIC DNA]</scope>
    <source>
        <strain evidence="3 4">743A</strain>
    </source>
</reference>
<dbReference type="PROSITE" id="PS51736">
    <property type="entry name" value="RECOMBINASES_3"/>
    <property type="match status" value="1"/>
</dbReference>
<dbReference type="SMART" id="SM00857">
    <property type="entry name" value="Resolvase"/>
    <property type="match status" value="1"/>
</dbReference>
<dbReference type="SUPFAM" id="SSF53041">
    <property type="entry name" value="Resolvase-like"/>
    <property type="match status" value="1"/>
</dbReference>
<dbReference type="InterPro" id="IPR006119">
    <property type="entry name" value="Resolv_N"/>
</dbReference>
<protein>
    <submittedName>
        <fullName evidence="3">Site-specific DNA recombinase</fullName>
    </submittedName>
</protein>
<organism evidence="3 4">
    <name type="scientific">Anaeromicropila populeti</name>
    <dbReference type="NCBI Taxonomy" id="37658"/>
    <lineage>
        <taxon>Bacteria</taxon>
        <taxon>Bacillati</taxon>
        <taxon>Bacillota</taxon>
        <taxon>Clostridia</taxon>
        <taxon>Lachnospirales</taxon>
        <taxon>Lachnospiraceae</taxon>
        <taxon>Anaeromicropila</taxon>
    </lineage>
</organism>
<evidence type="ECO:0000259" key="2">
    <source>
        <dbReference type="PROSITE" id="PS51737"/>
    </source>
</evidence>
<dbReference type="STRING" id="37658.SAMN05661086_00175"/>
<dbReference type="InterPro" id="IPR038109">
    <property type="entry name" value="DNA_bind_recomb_sf"/>
</dbReference>
<sequence>MKTIAIYCRQSIDKLDSVSIEAQIEQCKRYLDSDNYEVYFDKGWSGKHISRPKMNQLVQDIKNDKISKVIAYRLDRISRNIVDFGNLLTLFSEYNVDFASATENFDTSTPIGRAMVYIVMVFAQLERETIAARIKDNYKFRSSTGKYFMGGNVPFGYESQKAIVDGKKASIIVPDENNAKILEDIFDAFIAGESLYNIAHKLNINGIRTASNKMFYENAIRRILQNITPCAADEKIYNYLFSLGYKISNPVEDFTGDNGMCIFFKNKNRNEENDISEHVVVVGIHKPIIQSEKYIRAQILLGKNSKTMSKKRSKQSFLAGLCTCVECGKSFGLKSSSRYKYYCCRGRQTTGMCNNRLYIRADEFEKAVIEQCINYLNQFSHTKEEVELEQIPDNTNSIALIEQQIANLIENIGKGNSVVDELLTNKITSLQNQIDSFRVEKEKEIVGKVEAREINDLKSIFQDFDSLDIDKKILNIRKIVKNIEITKDEEVKIYYLIKP</sequence>
<dbReference type="CDD" id="cd00338">
    <property type="entry name" value="Ser_Recombinase"/>
    <property type="match status" value="1"/>
</dbReference>
<dbReference type="Gene3D" id="3.40.50.1390">
    <property type="entry name" value="Resolvase, N-terminal catalytic domain"/>
    <property type="match status" value="1"/>
</dbReference>
<dbReference type="GO" id="GO:0003677">
    <property type="term" value="F:DNA binding"/>
    <property type="evidence" value="ECO:0007669"/>
    <property type="project" value="InterPro"/>
</dbReference>
<keyword evidence="4" id="KW-1185">Reference proteome</keyword>
<dbReference type="GO" id="GO:0000150">
    <property type="term" value="F:DNA strand exchange activity"/>
    <property type="evidence" value="ECO:0007669"/>
    <property type="project" value="InterPro"/>
</dbReference>
<evidence type="ECO:0000313" key="4">
    <source>
        <dbReference type="Proteomes" id="UP000199659"/>
    </source>
</evidence>
<feature type="domain" description="Recombinase" evidence="2">
    <location>
        <begin position="154"/>
        <end position="307"/>
    </location>
</feature>
<evidence type="ECO:0000259" key="1">
    <source>
        <dbReference type="PROSITE" id="PS51736"/>
    </source>
</evidence>